<evidence type="ECO:0000313" key="1">
    <source>
        <dbReference type="EMBL" id="AVO48479.1"/>
    </source>
</evidence>
<dbReference type="KEGG" id="mela:C6568_03790"/>
<dbReference type="RefSeq" id="WP_106682959.1">
    <property type="nucleotide sequence ID" value="NZ_CP027667.1"/>
</dbReference>
<dbReference type="EMBL" id="CP027667">
    <property type="protein sequence ID" value="AVO48479.1"/>
    <property type="molecule type" value="Genomic_DNA"/>
</dbReference>
<organism evidence="1 2">
    <name type="scientific">Melaminivora suipulveris</name>
    <dbReference type="NCBI Taxonomy" id="2109913"/>
    <lineage>
        <taxon>Bacteria</taxon>
        <taxon>Pseudomonadati</taxon>
        <taxon>Pseudomonadota</taxon>
        <taxon>Betaproteobacteria</taxon>
        <taxon>Burkholderiales</taxon>
        <taxon>Comamonadaceae</taxon>
        <taxon>Melaminivora</taxon>
    </lineage>
</organism>
<dbReference type="AlphaFoldDB" id="A0A2R3Q9P3"/>
<accession>A0A2R3Q9P3</accession>
<proteinExistence type="predicted"/>
<gene>
    <name evidence="1" type="ORF">C6568_03790</name>
</gene>
<keyword evidence="2" id="KW-1185">Reference proteome</keyword>
<dbReference type="Pfam" id="PF25209">
    <property type="entry name" value="Phage_capsid_4"/>
    <property type="match status" value="1"/>
</dbReference>
<protein>
    <submittedName>
        <fullName evidence="1">Uncharacterized protein</fullName>
    </submittedName>
</protein>
<evidence type="ECO:0000313" key="2">
    <source>
        <dbReference type="Proteomes" id="UP000237925"/>
    </source>
</evidence>
<sequence length="590" mass="63203">MTTLHRTLQIELAGAPADDDAPLPAVIATDSPVSRDGLAEILDCTAAGVDLSRAPLPLIVAHDARRLAVGVVDNIQPAGRVVRALVRFGSSAEARAIRADVVAGIHRSLSVGYSHLDNGTPTEGGIVYRWQPHEVSLVPVPADPAAGFFRSRNQPETTTMNQDTEELMTRAEIDGEINALCKQYGTPDLARGLVSSGASLDDTKAAILHERAMRDRTGPQHRPAPMDHFMLPDTSRLPLGALTRARQADDERQLIADSLAARMGVRSDRPVLHGLAVVDLARRALELSGTEVRPAWNRSQIIERAMGMHTTSDFPQLLGTAAHRVLHDGYDVAPPALKSVARLVSARDFRERTTVRLSGASLERVNEHGEYKAGAITEAAAGWKLQTYGRIFAVTRQALVNDDLDALGGLLRQFGQAAAQREADELVDALLNPVQIDGKDVFSTARGTQITPKLSAAGLAAAVLALRTQKDADGRPLSQQPGTLIVPAALEMTALQLVATINATEAKNVQPYRLSVQVEPRLDDASTTAWFLVATNQSALEYGYLDGQAGPQVTTREGFEVDGLEVKASMDFGCGFVAPHGWVKSTGTTT</sequence>
<dbReference type="Proteomes" id="UP000237925">
    <property type="component" value="Chromosome"/>
</dbReference>
<name>A0A2R3Q9P3_9BURK</name>
<reference evidence="1 2" key="1">
    <citation type="submission" date="2018-03" db="EMBL/GenBank/DDBJ databases">
        <title>Genome sequencing of Melaminivora sp.</title>
        <authorList>
            <person name="Kim S.-J."/>
            <person name="Heo J."/>
            <person name="Ahn J.-H."/>
            <person name="Kwon S.-W."/>
        </authorList>
    </citation>
    <scope>NUCLEOTIDE SEQUENCE [LARGE SCALE GENOMIC DNA]</scope>
    <source>
        <strain evidence="1 2">SC2-9</strain>
    </source>
</reference>
<dbReference type="OrthoDB" id="9806592at2"/>